<feature type="chain" id="PRO_5044541566" evidence="1">
    <location>
        <begin position="24"/>
        <end position="242"/>
    </location>
</feature>
<protein>
    <submittedName>
        <fullName evidence="5">Hemolymph lipopolysaccharide-binding protein</fullName>
    </submittedName>
    <submittedName>
        <fullName evidence="3">LPSBP protein</fullName>
    </submittedName>
</protein>
<dbReference type="KEGG" id="fas:105268151"/>
<gene>
    <name evidence="3" type="primary">LPSBP</name>
    <name evidence="5" type="synonym">LOC105268151</name>
    <name evidence="3" type="ORF">g.33750</name>
</gene>
<dbReference type="Proteomes" id="UP000694866">
    <property type="component" value="Unplaced"/>
</dbReference>
<dbReference type="GeneID" id="105268151"/>
<dbReference type="Pfam" id="PF00059">
    <property type="entry name" value="Lectin_C"/>
    <property type="match status" value="1"/>
</dbReference>
<accession>A0A9R1U3H6</accession>
<reference evidence="3" key="1">
    <citation type="submission" date="2015-01" db="EMBL/GenBank/DDBJ databases">
        <title>Transcriptome Assembly of Fopius arisanus.</title>
        <authorList>
            <person name="Geib S."/>
        </authorList>
    </citation>
    <scope>NUCLEOTIDE SEQUENCE</scope>
</reference>
<evidence type="ECO:0000256" key="1">
    <source>
        <dbReference type="SAM" id="SignalP"/>
    </source>
</evidence>
<dbReference type="InterPro" id="IPR016186">
    <property type="entry name" value="C-type_lectin-like/link_sf"/>
</dbReference>
<organism evidence="3">
    <name type="scientific">Fopius arisanus</name>
    <dbReference type="NCBI Taxonomy" id="64838"/>
    <lineage>
        <taxon>Eukaryota</taxon>
        <taxon>Metazoa</taxon>
        <taxon>Ecdysozoa</taxon>
        <taxon>Arthropoda</taxon>
        <taxon>Hexapoda</taxon>
        <taxon>Insecta</taxon>
        <taxon>Pterygota</taxon>
        <taxon>Neoptera</taxon>
        <taxon>Endopterygota</taxon>
        <taxon>Hymenoptera</taxon>
        <taxon>Apocrita</taxon>
        <taxon>Ichneumonoidea</taxon>
        <taxon>Braconidae</taxon>
        <taxon>Opiinae</taxon>
        <taxon>Fopius</taxon>
    </lineage>
</organism>
<dbReference type="AlphaFoldDB" id="A0A0C9R1N6"/>
<dbReference type="PROSITE" id="PS50041">
    <property type="entry name" value="C_TYPE_LECTIN_2"/>
    <property type="match status" value="1"/>
</dbReference>
<keyword evidence="4" id="KW-1185">Reference proteome</keyword>
<dbReference type="PANTHER" id="PTHR22803">
    <property type="entry name" value="MANNOSE, PHOSPHOLIPASE, LECTIN RECEPTOR RELATED"/>
    <property type="match status" value="1"/>
</dbReference>
<accession>A0A0C9R1N6</accession>
<dbReference type="SUPFAM" id="SSF56436">
    <property type="entry name" value="C-type lectin-like"/>
    <property type="match status" value="1"/>
</dbReference>
<name>A0A0C9R1N6_9HYME</name>
<dbReference type="InterPro" id="IPR001304">
    <property type="entry name" value="C-type_lectin-like"/>
</dbReference>
<dbReference type="EMBL" id="GBYB01010049">
    <property type="protein sequence ID" value="JAG79816.1"/>
    <property type="molecule type" value="Transcribed_RNA"/>
</dbReference>
<evidence type="ECO:0000313" key="3">
    <source>
        <dbReference type="EMBL" id="JAG79816.1"/>
    </source>
</evidence>
<feature type="signal peptide" evidence="1">
    <location>
        <begin position="1"/>
        <end position="23"/>
    </location>
</feature>
<dbReference type="OrthoDB" id="7357196at2759"/>
<sequence>MIVQQVMRILLIILFSLITMGLAGPSIKIPEDVAVKNLNGQNVVPPTSLPYKNWTDYHSAPQLVFPTCTSAVNPKGLRNIVINGMACTCDLNTYHVRKRDDYHYTVGIGAHKFHLTGATFNKARKICIEEGGHLAVIDSIAEEQILMHLFNQADQMNNGSNKEQAFIGIHDLFAEDEWVTVLGDSLYKHGYSRWSHLWGGQPDNGGGVQHCGTILRMGGMDDVNCNLQFPFFCEIPNISMIH</sequence>
<dbReference type="RefSeq" id="XP_011305761.1">
    <property type="nucleotide sequence ID" value="XM_011307459.1"/>
</dbReference>
<evidence type="ECO:0000313" key="4">
    <source>
        <dbReference type="Proteomes" id="UP000694866"/>
    </source>
</evidence>
<dbReference type="Gene3D" id="3.10.100.10">
    <property type="entry name" value="Mannose-Binding Protein A, subunit A"/>
    <property type="match status" value="1"/>
</dbReference>
<evidence type="ECO:0000259" key="2">
    <source>
        <dbReference type="PROSITE" id="PS50041"/>
    </source>
</evidence>
<keyword evidence="1" id="KW-0732">Signal</keyword>
<evidence type="ECO:0000313" key="5">
    <source>
        <dbReference type="RefSeq" id="XP_011305761.1"/>
    </source>
</evidence>
<dbReference type="SMART" id="SM00034">
    <property type="entry name" value="CLECT"/>
    <property type="match status" value="1"/>
</dbReference>
<feature type="domain" description="C-type lectin" evidence="2">
    <location>
        <begin position="108"/>
        <end position="234"/>
    </location>
</feature>
<reference evidence="5" key="2">
    <citation type="submission" date="2025-04" db="UniProtKB">
        <authorList>
            <consortium name="RefSeq"/>
        </authorList>
    </citation>
    <scope>IDENTIFICATION</scope>
    <source>
        <strain evidence="5">USDA-PBARC FA_bdor</strain>
        <tissue evidence="5">Whole organism</tissue>
    </source>
</reference>
<dbReference type="InterPro" id="IPR050111">
    <property type="entry name" value="C-type_lectin/snaclec_domain"/>
</dbReference>
<proteinExistence type="predicted"/>
<dbReference type="InterPro" id="IPR016187">
    <property type="entry name" value="CTDL_fold"/>
</dbReference>
<dbReference type="CDD" id="cd00037">
    <property type="entry name" value="CLECT"/>
    <property type="match status" value="1"/>
</dbReference>